<dbReference type="InterPro" id="IPR036394">
    <property type="entry name" value="Ribosomal_uL22_sf"/>
</dbReference>
<evidence type="ECO:0000256" key="3">
    <source>
        <dbReference type="ARBA" id="ARBA00022884"/>
    </source>
</evidence>
<comment type="subunit">
    <text evidence="7 9">Part of the 50S ribosomal subunit.</text>
</comment>
<evidence type="ECO:0000256" key="6">
    <source>
        <dbReference type="ARBA" id="ARBA00035207"/>
    </source>
</evidence>
<keyword evidence="3 7" id="KW-0694">RNA-binding</keyword>
<keyword evidence="5 7" id="KW-0687">Ribonucleoprotein</keyword>
<proteinExistence type="inferred from homology"/>
<dbReference type="GO" id="GO:0022625">
    <property type="term" value="C:cytosolic large ribosomal subunit"/>
    <property type="evidence" value="ECO:0007669"/>
    <property type="project" value="TreeGrafter"/>
</dbReference>
<dbReference type="InterPro" id="IPR001063">
    <property type="entry name" value="Ribosomal_uL22"/>
</dbReference>
<dbReference type="GO" id="GO:0003735">
    <property type="term" value="F:structural constituent of ribosome"/>
    <property type="evidence" value="ECO:0007669"/>
    <property type="project" value="InterPro"/>
</dbReference>
<dbReference type="InterPro" id="IPR047867">
    <property type="entry name" value="Ribosomal_uL22_bac/org-type"/>
</dbReference>
<evidence type="ECO:0000256" key="5">
    <source>
        <dbReference type="ARBA" id="ARBA00023274"/>
    </source>
</evidence>
<keyword evidence="2 7" id="KW-0699">rRNA-binding</keyword>
<comment type="function">
    <text evidence="7">The globular domain of the protein is located near the polypeptide exit tunnel on the outside of the subunit, while an extended beta-hairpin is found that lines the wall of the exit tunnel in the center of the 70S ribosome.</text>
</comment>
<accession>A0A6P0UJX1</accession>
<dbReference type="NCBIfam" id="TIGR01044">
    <property type="entry name" value="rplV_bact"/>
    <property type="match status" value="1"/>
</dbReference>
<evidence type="ECO:0000256" key="4">
    <source>
        <dbReference type="ARBA" id="ARBA00022980"/>
    </source>
</evidence>
<dbReference type="InterPro" id="IPR005727">
    <property type="entry name" value="Ribosomal_uL22_bac/chlpt-type"/>
</dbReference>
<dbReference type="GO" id="GO:0019843">
    <property type="term" value="F:rRNA binding"/>
    <property type="evidence" value="ECO:0007669"/>
    <property type="project" value="UniProtKB-UniRule"/>
</dbReference>
<dbReference type="PANTHER" id="PTHR13501:SF8">
    <property type="entry name" value="LARGE RIBOSOMAL SUBUNIT PROTEIN UL22M"/>
    <property type="match status" value="1"/>
</dbReference>
<dbReference type="SUPFAM" id="SSF54843">
    <property type="entry name" value="Ribosomal protein L22"/>
    <property type="match status" value="1"/>
</dbReference>
<sequence>MGVRKKQMAERIKAEKKELAFAKLNNCPTSPRKMRLVADLVRGAEVEKALAILRFNPKEASRRLEKLLLSAIANWQAKNEDANIEEADLIVKEIRVDSGRMLKRLRPAPQGRAHRIRKRSNHVTLVVGANNNTEA</sequence>
<evidence type="ECO:0000256" key="2">
    <source>
        <dbReference type="ARBA" id="ARBA00022730"/>
    </source>
</evidence>
<dbReference type="Gene3D" id="3.90.470.10">
    <property type="entry name" value="Ribosomal protein L22/L17"/>
    <property type="match status" value="1"/>
</dbReference>
<reference evidence="11 12" key="1">
    <citation type="submission" date="2020-01" db="EMBL/GenBank/DDBJ databases">
        <title>Muriicola jejuensis KCTC 22299.</title>
        <authorList>
            <person name="Wang G."/>
        </authorList>
    </citation>
    <scope>NUCLEOTIDE SEQUENCE [LARGE SCALE GENOMIC DNA]</scope>
    <source>
        <strain evidence="11 12">KCTC 22299</strain>
    </source>
</reference>
<dbReference type="CDD" id="cd00336">
    <property type="entry name" value="Ribosomal_L22"/>
    <property type="match status" value="1"/>
</dbReference>
<evidence type="ECO:0000256" key="10">
    <source>
        <dbReference type="RuleBase" id="RU004008"/>
    </source>
</evidence>
<dbReference type="Pfam" id="PF00237">
    <property type="entry name" value="Ribosomal_L22"/>
    <property type="match status" value="1"/>
</dbReference>
<evidence type="ECO:0000256" key="9">
    <source>
        <dbReference type="RuleBase" id="RU004006"/>
    </source>
</evidence>
<evidence type="ECO:0000313" key="12">
    <source>
        <dbReference type="Proteomes" id="UP000468443"/>
    </source>
</evidence>
<dbReference type="Proteomes" id="UP000468443">
    <property type="component" value="Unassembled WGS sequence"/>
</dbReference>
<dbReference type="EMBL" id="JAABOP010000002">
    <property type="protein sequence ID" value="NER10516.1"/>
    <property type="molecule type" value="Genomic_DNA"/>
</dbReference>
<comment type="function">
    <text evidence="7 10">This protein binds specifically to 23S rRNA; its binding is stimulated by other ribosomal proteins, e.g., L4, L17, and L20. It is important during the early stages of 50S assembly. It makes multiple contacts with different domains of the 23S rRNA in the assembled 50S subunit and ribosome.</text>
</comment>
<dbReference type="GO" id="GO:0006412">
    <property type="term" value="P:translation"/>
    <property type="evidence" value="ECO:0007669"/>
    <property type="project" value="UniProtKB-UniRule"/>
</dbReference>
<dbReference type="HAMAP" id="MF_01331_B">
    <property type="entry name" value="Ribosomal_uL22_B"/>
    <property type="match status" value="1"/>
</dbReference>
<keyword evidence="4 7" id="KW-0689">Ribosomal protein</keyword>
<evidence type="ECO:0000256" key="7">
    <source>
        <dbReference type="HAMAP-Rule" id="MF_01331"/>
    </source>
</evidence>
<dbReference type="RefSeq" id="WP_163692678.1">
    <property type="nucleotide sequence ID" value="NZ_FXTW01000002.1"/>
</dbReference>
<dbReference type="AlphaFoldDB" id="A0A6P0UJX1"/>
<comment type="caution">
    <text evidence="11">The sequence shown here is derived from an EMBL/GenBank/DDBJ whole genome shotgun (WGS) entry which is preliminary data.</text>
</comment>
<comment type="similarity">
    <text evidence="1 7 8">Belongs to the universal ribosomal protein uL22 family.</text>
</comment>
<keyword evidence="12" id="KW-1185">Reference proteome</keyword>
<gene>
    <name evidence="7 11" type="primary">rplV</name>
    <name evidence="11" type="ORF">GWK09_08310</name>
</gene>
<dbReference type="PANTHER" id="PTHR13501">
    <property type="entry name" value="CHLOROPLAST 50S RIBOSOMAL PROTEIN L22-RELATED"/>
    <property type="match status" value="1"/>
</dbReference>
<evidence type="ECO:0000313" key="11">
    <source>
        <dbReference type="EMBL" id="NER10516.1"/>
    </source>
</evidence>
<protein>
    <recommendedName>
        <fullName evidence="6 7">Large ribosomal subunit protein uL22</fullName>
    </recommendedName>
</protein>
<name>A0A6P0UJX1_9FLAO</name>
<evidence type="ECO:0000256" key="8">
    <source>
        <dbReference type="RuleBase" id="RU004005"/>
    </source>
</evidence>
<evidence type="ECO:0000256" key="1">
    <source>
        <dbReference type="ARBA" id="ARBA00009451"/>
    </source>
</evidence>
<organism evidence="11 12">
    <name type="scientific">Muriicola jejuensis</name>
    <dbReference type="NCBI Taxonomy" id="504488"/>
    <lineage>
        <taxon>Bacteria</taxon>
        <taxon>Pseudomonadati</taxon>
        <taxon>Bacteroidota</taxon>
        <taxon>Flavobacteriia</taxon>
        <taxon>Flavobacteriales</taxon>
        <taxon>Flavobacteriaceae</taxon>
        <taxon>Muriicola</taxon>
    </lineage>
</organism>